<name>A0A8J4A7N5_9ACTN</name>
<keyword evidence="3" id="KW-1185">Reference proteome</keyword>
<dbReference type="Proteomes" id="UP000635606">
    <property type="component" value="Unassembled WGS sequence"/>
</dbReference>
<dbReference type="AlphaFoldDB" id="A0A8J4A7N5"/>
<keyword evidence="1" id="KW-0812">Transmembrane</keyword>
<evidence type="ECO:0000313" key="2">
    <source>
        <dbReference type="EMBL" id="GIJ74870.1"/>
    </source>
</evidence>
<comment type="caution">
    <text evidence="2">The sequence shown here is derived from an EMBL/GenBank/DDBJ whole genome shotgun (WGS) entry which is preliminary data.</text>
</comment>
<evidence type="ECO:0000313" key="3">
    <source>
        <dbReference type="Proteomes" id="UP000635606"/>
    </source>
</evidence>
<accession>A0A8J4A7N5</accession>
<feature type="transmembrane region" description="Helical" evidence="1">
    <location>
        <begin position="30"/>
        <end position="48"/>
    </location>
</feature>
<feature type="transmembrane region" description="Helical" evidence="1">
    <location>
        <begin position="80"/>
        <end position="98"/>
    </location>
</feature>
<protein>
    <submittedName>
        <fullName evidence="2">Uncharacterized protein</fullName>
    </submittedName>
</protein>
<reference evidence="2" key="1">
    <citation type="submission" date="2021-01" db="EMBL/GenBank/DDBJ databases">
        <title>Whole genome shotgun sequence of Virgisporangium ochraceum NBRC 16418.</title>
        <authorList>
            <person name="Komaki H."/>
            <person name="Tamura T."/>
        </authorList>
    </citation>
    <scope>NUCLEOTIDE SEQUENCE</scope>
    <source>
        <strain evidence="2">NBRC 16418</strain>
    </source>
</reference>
<dbReference type="EMBL" id="BOPH01000145">
    <property type="protein sequence ID" value="GIJ74870.1"/>
    <property type="molecule type" value="Genomic_DNA"/>
</dbReference>
<gene>
    <name evidence="2" type="ORF">Voc01_097870</name>
</gene>
<proteinExistence type="predicted"/>
<feature type="transmembrane region" description="Helical" evidence="1">
    <location>
        <begin position="7"/>
        <end position="24"/>
    </location>
</feature>
<organism evidence="2 3">
    <name type="scientific">Virgisporangium ochraceum</name>
    <dbReference type="NCBI Taxonomy" id="65505"/>
    <lineage>
        <taxon>Bacteria</taxon>
        <taxon>Bacillati</taxon>
        <taxon>Actinomycetota</taxon>
        <taxon>Actinomycetes</taxon>
        <taxon>Micromonosporales</taxon>
        <taxon>Micromonosporaceae</taxon>
        <taxon>Virgisporangium</taxon>
    </lineage>
</organism>
<keyword evidence="1" id="KW-0472">Membrane</keyword>
<dbReference type="RefSeq" id="WP_203934655.1">
    <property type="nucleotide sequence ID" value="NZ_BOPH01000145.1"/>
</dbReference>
<evidence type="ECO:0000256" key="1">
    <source>
        <dbReference type="SAM" id="Phobius"/>
    </source>
</evidence>
<sequence>MSTLDYGAAAVTVLMSLLNLPFAFGGRVVGWLVTLLGVVGLVAAVALLRRVSGAPSAVTAVGVVNLAGAVLALGWDRDGAVVGIVVSALVTVLGLACLRTPA</sequence>
<keyword evidence="1" id="KW-1133">Transmembrane helix</keyword>
<feature type="transmembrane region" description="Helical" evidence="1">
    <location>
        <begin position="55"/>
        <end position="74"/>
    </location>
</feature>